<accession>A0A1Q9CS30</accession>
<feature type="compositionally biased region" description="Basic residues" evidence="1">
    <location>
        <begin position="848"/>
        <end position="862"/>
    </location>
</feature>
<feature type="region of interest" description="Disordered" evidence="1">
    <location>
        <begin position="814"/>
        <end position="868"/>
    </location>
</feature>
<evidence type="ECO:0000256" key="1">
    <source>
        <dbReference type="SAM" id="MobiDB-lite"/>
    </source>
</evidence>
<dbReference type="SUPFAM" id="SSF52096">
    <property type="entry name" value="ClpP/crotonase"/>
    <property type="match status" value="1"/>
</dbReference>
<dbReference type="Proteomes" id="UP000186817">
    <property type="component" value="Unassembled WGS sequence"/>
</dbReference>
<feature type="compositionally biased region" description="Basic and acidic residues" evidence="1">
    <location>
        <begin position="814"/>
        <end position="847"/>
    </location>
</feature>
<evidence type="ECO:0000313" key="2">
    <source>
        <dbReference type="EMBL" id="OLP85736.1"/>
    </source>
</evidence>
<dbReference type="InterPro" id="IPR029045">
    <property type="entry name" value="ClpP/crotonase-like_dom_sf"/>
</dbReference>
<dbReference type="AlphaFoldDB" id="A0A1Q9CS30"/>
<protein>
    <submittedName>
        <fullName evidence="2">Uncharacterized protein</fullName>
    </submittedName>
</protein>
<dbReference type="EMBL" id="LSRX01000959">
    <property type="protein sequence ID" value="OLP85736.1"/>
    <property type="molecule type" value="Genomic_DNA"/>
</dbReference>
<dbReference type="OrthoDB" id="413020at2759"/>
<name>A0A1Q9CS30_SYMMI</name>
<reference evidence="2 3" key="1">
    <citation type="submission" date="2016-02" db="EMBL/GenBank/DDBJ databases">
        <title>Genome analysis of coral dinoflagellate symbionts highlights evolutionary adaptations to a symbiotic lifestyle.</title>
        <authorList>
            <person name="Aranda M."/>
            <person name="Li Y."/>
            <person name="Liew Y.J."/>
            <person name="Baumgarten S."/>
            <person name="Simakov O."/>
            <person name="Wilson M."/>
            <person name="Piel J."/>
            <person name="Ashoor H."/>
            <person name="Bougouffa S."/>
            <person name="Bajic V.B."/>
            <person name="Ryu T."/>
            <person name="Ravasi T."/>
            <person name="Bayer T."/>
            <person name="Micklem G."/>
            <person name="Kim H."/>
            <person name="Bhak J."/>
            <person name="Lajeunesse T.C."/>
            <person name="Voolstra C.R."/>
        </authorList>
    </citation>
    <scope>NUCLEOTIDE SEQUENCE [LARGE SCALE GENOMIC DNA]</scope>
    <source>
        <strain evidence="2 3">CCMP2467</strain>
    </source>
</reference>
<evidence type="ECO:0000313" key="3">
    <source>
        <dbReference type="Proteomes" id="UP000186817"/>
    </source>
</evidence>
<dbReference type="Gene3D" id="3.90.226.10">
    <property type="entry name" value="2-enoyl-CoA Hydratase, Chain A, domain 1"/>
    <property type="match status" value="1"/>
</dbReference>
<comment type="caution">
    <text evidence="2">The sequence shown here is derived from an EMBL/GenBank/DDBJ whole genome shotgun (WGS) entry which is preliminary data.</text>
</comment>
<gene>
    <name evidence="2" type="ORF">AK812_SmicGene33239</name>
</gene>
<proteinExistence type="predicted"/>
<organism evidence="2 3">
    <name type="scientific">Symbiodinium microadriaticum</name>
    <name type="common">Dinoflagellate</name>
    <name type="synonym">Zooxanthella microadriatica</name>
    <dbReference type="NCBI Taxonomy" id="2951"/>
    <lineage>
        <taxon>Eukaryota</taxon>
        <taxon>Sar</taxon>
        <taxon>Alveolata</taxon>
        <taxon>Dinophyceae</taxon>
        <taxon>Suessiales</taxon>
        <taxon>Symbiodiniaceae</taxon>
        <taxon>Symbiodinium</taxon>
    </lineage>
</organism>
<sequence>MSSVQKGHVVKAILRTHDWLPAHCRPNWVLGDKDCCGYLCLEVDELATVSYVGRDNEDERGWLYGSHNNCEGWLHSAAVVPLTFPEPPDLDRLSRRLARLLRYPDSRIEKTEDGWASMDQVKKLMPHPEWIEHVVAGSNKDGIARFEFNETRQLIRAATRSAFNTAVVKTTHPTIPNTAIANVAECLREYRTLEQFACISTIANKQTIPILTCPGCGTERQSCGDHELDSFTTAPFRLGGSELGLQTRNWTAVSSKQRLMAVEGSSCSFKEAAGLQNEMWNTTPDATGKMPSTMALLLFRNADRLHTGEAALRHSNEDCATMATIRGKFIGLVNAVEHCLVQPGGTYLVKGLEAGAGSQAKIPFESGALQAFDPPKLLFNHQPAQGPSLRTLARARPSAKQAVAGDRDMVEQFSQVPSLASQKTRAMHLAGLAQRGVLAVTGSQEGMPEVEPRKGQWQVDDFLQHKLSWSCQGPLHRHYLWDQWGREGPTGLASRSMAPMAEQLETWQDTEGKDRQRALLGQILLPSRYNKVSTMGPGQALMMGVATKPLNTVMYGPDCPEDSRHRVLVTKTAPPILLLELNAVATFNMMDPDTSQDIVFGMDAVNQLMKSPKALNGRPLAYVIQGSGPHFCPGGNPNPKLYPGHIPLTVNQYAGYLPFIRCREMALPGICALHGSLVGGGVAYSLNNPVRFADSKASACFGNLSRGAVPGMVLSSNIPQALGLHGALDIYLTDNTYSTYACVKAGYLHGVQGSIAGVKQEALKQARRLGQAPFGQRIVGIKPELDVERFGLEAWAIDLGARTEGVFRNVGAKSPKEMEAEAKAKEREAKLAAEGGTKQEDWNEWRRRQIQPKKRPKRRARRPAGPAG</sequence>
<keyword evidence="3" id="KW-1185">Reference proteome</keyword>